<organism evidence="2 3">
    <name type="scientific">Agrocybe pediades</name>
    <dbReference type="NCBI Taxonomy" id="84607"/>
    <lineage>
        <taxon>Eukaryota</taxon>
        <taxon>Fungi</taxon>
        <taxon>Dikarya</taxon>
        <taxon>Basidiomycota</taxon>
        <taxon>Agaricomycotina</taxon>
        <taxon>Agaricomycetes</taxon>
        <taxon>Agaricomycetidae</taxon>
        <taxon>Agaricales</taxon>
        <taxon>Agaricineae</taxon>
        <taxon>Strophariaceae</taxon>
        <taxon>Agrocybe</taxon>
    </lineage>
</organism>
<dbReference type="InterPro" id="IPR006073">
    <property type="entry name" value="GTP-bd"/>
</dbReference>
<dbReference type="Gene3D" id="3.40.50.300">
    <property type="entry name" value="P-loop containing nucleotide triphosphate hydrolases"/>
    <property type="match status" value="1"/>
</dbReference>
<reference evidence="2 3" key="1">
    <citation type="submission" date="2019-12" db="EMBL/GenBank/DDBJ databases">
        <authorList>
            <person name="Floudas D."/>
            <person name="Bentzer J."/>
            <person name="Ahren D."/>
            <person name="Johansson T."/>
            <person name="Persson P."/>
            <person name="Tunlid A."/>
        </authorList>
    </citation>
    <scope>NUCLEOTIDE SEQUENCE [LARGE SCALE GENOMIC DNA]</scope>
    <source>
        <strain evidence="2 3">CBS 102.39</strain>
    </source>
</reference>
<dbReference type="CDD" id="cd00882">
    <property type="entry name" value="Ras_like_GTPase"/>
    <property type="match status" value="1"/>
</dbReference>
<gene>
    <name evidence="2" type="ORF">D9613_003465</name>
</gene>
<comment type="caution">
    <text evidence="2">The sequence shown here is derived from an EMBL/GenBank/DDBJ whole genome shotgun (WGS) entry which is preliminary data.</text>
</comment>
<evidence type="ECO:0000259" key="1">
    <source>
        <dbReference type="Pfam" id="PF01926"/>
    </source>
</evidence>
<keyword evidence="3" id="KW-1185">Reference proteome</keyword>
<dbReference type="SUPFAM" id="SSF52540">
    <property type="entry name" value="P-loop containing nucleoside triphosphate hydrolases"/>
    <property type="match status" value="1"/>
</dbReference>
<protein>
    <recommendedName>
        <fullName evidence="1">G domain-containing protein</fullName>
    </recommendedName>
</protein>
<proteinExistence type="predicted"/>
<feature type="domain" description="G" evidence="1">
    <location>
        <begin position="24"/>
        <end position="87"/>
    </location>
</feature>
<accession>A0A8H4QP56</accession>
<dbReference type="EMBL" id="JAACJL010000044">
    <property type="protein sequence ID" value="KAF4614551.1"/>
    <property type="molecule type" value="Genomic_DNA"/>
</dbReference>
<evidence type="ECO:0000313" key="2">
    <source>
        <dbReference type="EMBL" id="KAF4614551.1"/>
    </source>
</evidence>
<dbReference type="Pfam" id="PF01926">
    <property type="entry name" value="MMR_HSR1"/>
    <property type="match status" value="1"/>
</dbReference>
<evidence type="ECO:0000313" key="3">
    <source>
        <dbReference type="Proteomes" id="UP000521872"/>
    </source>
</evidence>
<dbReference type="AlphaFoldDB" id="A0A8H4QP56"/>
<name>A0A8H4QP56_9AGAR</name>
<dbReference type="GO" id="GO:0005525">
    <property type="term" value="F:GTP binding"/>
    <property type="evidence" value="ECO:0007669"/>
    <property type="project" value="InterPro"/>
</dbReference>
<dbReference type="Proteomes" id="UP000521872">
    <property type="component" value="Unassembled WGS sequence"/>
</dbReference>
<dbReference type="InterPro" id="IPR027417">
    <property type="entry name" value="P-loop_NTPase"/>
</dbReference>
<sequence>MAAASYEFDIVPDAKSLKDDDMVIASMGPTGSGKSNFLDKLIGGKANFAVASLESQSSDVVAVRVKKHPLYKDSIVILDTPGFDNVLKSDLEILEMVSQWLLDVHHMKIRIKGILYFHRITDTRVSGAPNRNMRLMGDLCGTKGAAAAVLVTTMWDQLRSDDIGIRREQDLIKNFWRDMVSNGSTVDRFFNDQKSSWDIVGKLALKDTSEVLLLLQEEIAVLNRALEETRAGQNLLAQFHRLRGTQKRQLSILESLAKSNGHNPPPDFAIRHAALSTQIKETTAIIEKLQVPLGRKIRLLFQRNPTGRAIVIGDSQP</sequence>